<keyword evidence="2" id="KW-0472">Membrane</keyword>
<feature type="transmembrane region" description="Helical" evidence="2">
    <location>
        <begin position="21"/>
        <end position="42"/>
    </location>
</feature>
<evidence type="ECO:0000256" key="2">
    <source>
        <dbReference type="SAM" id="Phobius"/>
    </source>
</evidence>
<dbReference type="AlphaFoldDB" id="A0AAD4LRX2"/>
<evidence type="ECO:0000313" key="3">
    <source>
        <dbReference type="EMBL" id="KAH8998397.1"/>
    </source>
</evidence>
<evidence type="ECO:0000313" key="4">
    <source>
        <dbReference type="Proteomes" id="UP001201163"/>
    </source>
</evidence>
<organism evidence="3 4">
    <name type="scientific">Lactarius akahatsu</name>
    <dbReference type="NCBI Taxonomy" id="416441"/>
    <lineage>
        <taxon>Eukaryota</taxon>
        <taxon>Fungi</taxon>
        <taxon>Dikarya</taxon>
        <taxon>Basidiomycota</taxon>
        <taxon>Agaricomycotina</taxon>
        <taxon>Agaricomycetes</taxon>
        <taxon>Russulales</taxon>
        <taxon>Russulaceae</taxon>
        <taxon>Lactarius</taxon>
    </lineage>
</organism>
<comment type="caution">
    <text evidence="3">The sequence shown here is derived from an EMBL/GenBank/DDBJ whole genome shotgun (WGS) entry which is preliminary data.</text>
</comment>
<proteinExistence type="predicted"/>
<keyword evidence="2" id="KW-0812">Transmembrane</keyword>
<accession>A0AAD4LRX2</accession>
<feature type="region of interest" description="Disordered" evidence="1">
    <location>
        <begin position="63"/>
        <end position="82"/>
    </location>
</feature>
<name>A0AAD4LRX2_9AGAM</name>
<dbReference type="Proteomes" id="UP001201163">
    <property type="component" value="Unassembled WGS sequence"/>
</dbReference>
<keyword evidence="2" id="KW-1133">Transmembrane helix</keyword>
<gene>
    <name evidence="3" type="ORF">EDB92DRAFT_1163737</name>
</gene>
<feature type="compositionally biased region" description="Polar residues" evidence="1">
    <location>
        <begin position="149"/>
        <end position="169"/>
    </location>
</feature>
<dbReference type="EMBL" id="JAKELL010000005">
    <property type="protein sequence ID" value="KAH8998397.1"/>
    <property type="molecule type" value="Genomic_DNA"/>
</dbReference>
<keyword evidence="4" id="KW-1185">Reference proteome</keyword>
<evidence type="ECO:0000256" key="1">
    <source>
        <dbReference type="SAM" id="MobiDB-lite"/>
    </source>
</evidence>
<feature type="compositionally biased region" description="Low complexity" evidence="1">
    <location>
        <begin position="63"/>
        <end position="79"/>
    </location>
</feature>
<feature type="region of interest" description="Disordered" evidence="1">
    <location>
        <begin position="146"/>
        <end position="198"/>
    </location>
</feature>
<protein>
    <submittedName>
        <fullName evidence="3">Uncharacterized protein</fullName>
    </submittedName>
</protein>
<reference evidence="3" key="1">
    <citation type="submission" date="2022-01" db="EMBL/GenBank/DDBJ databases">
        <title>Comparative genomics reveals a dynamic genome evolution in the ectomycorrhizal milk-cap (Lactarius) mushrooms.</title>
        <authorList>
            <consortium name="DOE Joint Genome Institute"/>
            <person name="Lebreton A."/>
            <person name="Tang N."/>
            <person name="Kuo A."/>
            <person name="LaButti K."/>
            <person name="Drula E."/>
            <person name="Barry K."/>
            <person name="Clum A."/>
            <person name="Lipzen A."/>
            <person name="Mousain D."/>
            <person name="Ng V."/>
            <person name="Wang R."/>
            <person name="Wang X."/>
            <person name="Dai Y."/>
            <person name="Henrissat B."/>
            <person name="Grigoriev I.V."/>
            <person name="Guerin-Laguette A."/>
            <person name="Yu F."/>
            <person name="Martin F.M."/>
        </authorList>
    </citation>
    <scope>NUCLEOTIDE SEQUENCE</scope>
    <source>
        <strain evidence="3">QP</strain>
    </source>
</reference>
<sequence length="248" mass="26990">MFINKRDTQSRRCTTISSSIAVCWADLVVLSIVLLVLAYIFIGEPLTARLCKMLKGSRCGYSRPSSTSSSMHHTSTRRSYCMSPRRVGSEETLLDGLVDVGNDKVDDVLVHDPFLVVHPSLNDSVLVKQGLVEETALPLPVHSAHDIQGPQSPCEETQPQARPLSNTGTKPAIPPLPRPKGRRTTSVDPLIFSPNGTRTFDEQAKETGATERGVVVVSLPQPAYTPYPPVGQGRRAGLVVIMDHEVIS</sequence>